<proteinExistence type="predicted"/>
<protein>
    <submittedName>
        <fullName evidence="2">Uncharacterized protein</fullName>
    </submittedName>
</protein>
<accession>A0A2N8TYE1</accession>
<feature type="region of interest" description="Disordered" evidence="1">
    <location>
        <begin position="125"/>
        <end position="150"/>
    </location>
</feature>
<dbReference type="EMBL" id="POUC01000003">
    <property type="protein sequence ID" value="PNG24009.1"/>
    <property type="molecule type" value="Genomic_DNA"/>
</dbReference>
<dbReference type="RefSeq" id="WP_102907117.1">
    <property type="nucleotide sequence ID" value="NZ_POUC01000003.1"/>
</dbReference>
<evidence type="ECO:0000313" key="2">
    <source>
        <dbReference type="EMBL" id="PNG24009.1"/>
    </source>
</evidence>
<dbReference type="OrthoDB" id="9777306at2"/>
<organism evidence="2 3">
    <name type="scientific">Streptomyces cahuitamycinicus</name>
    <dbReference type="NCBI Taxonomy" id="2070367"/>
    <lineage>
        <taxon>Bacteria</taxon>
        <taxon>Bacillati</taxon>
        <taxon>Actinomycetota</taxon>
        <taxon>Actinomycetes</taxon>
        <taxon>Kitasatosporales</taxon>
        <taxon>Streptomycetaceae</taxon>
        <taxon>Streptomyces</taxon>
    </lineage>
</organism>
<reference evidence="2 3" key="1">
    <citation type="submission" date="2018-01" db="EMBL/GenBank/DDBJ databases">
        <title>Draft genome sequence of Streptomyces sp. 13K301.</title>
        <authorList>
            <person name="Sahin N."/>
            <person name="Saygin H."/>
            <person name="Ay H."/>
        </authorList>
    </citation>
    <scope>NUCLEOTIDE SEQUENCE [LARGE SCALE GENOMIC DNA]</scope>
    <source>
        <strain evidence="2 3">13K301</strain>
    </source>
</reference>
<name>A0A2N8TYE1_9ACTN</name>
<keyword evidence="3" id="KW-1185">Reference proteome</keyword>
<evidence type="ECO:0000313" key="3">
    <source>
        <dbReference type="Proteomes" id="UP000235943"/>
    </source>
</evidence>
<evidence type="ECO:0000256" key="1">
    <source>
        <dbReference type="SAM" id="MobiDB-lite"/>
    </source>
</evidence>
<dbReference type="Proteomes" id="UP000235943">
    <property type="component" value="Unassembled WGS sequence"/>
</dbReference>
<dbReference type="AlphaFoldDB" id="A0A2N8TYE1"/>
<gene>
    <name evidence="2" type="ORF">C1J00_00955</name>
</gene>
<sequence length="150" mass="15736">MAAELRAFWLANYQLCGTATNDADYRGSWHYSDPDVGAWCGFLAGTGSDTTFPAARPQHETVVLPPDGRASGQAVIHGGGAYFVDLVGDRAAIWNFAVKAFQGAGGQLHATVAAWDLLPRRCGPDAGISSPSPAPPLGPVGSAARDRRNR</sequence>
<comment type="caution">
    <text evidence="2">The sequence shown here is derived from an EMBL/GenBank/DDBJ whole genome shotgun (WGS) entry which is preliminary data.</text>
</comment>